<dbReference type="GO" id="GO:0032267">
    <property type="term" value="F:tRNA(Ile)-lysidine synthase activity"/>
    <property type="evidence" value="ECO:0007669"/>
    <property type="project" value="UniProtKB-EC"/>
</dbReference>
<dbReference type="Gene3D" id="1.20.59.20">
    <property type="match status" value="1"/>
</dbReference>
<sequence length="426" mass="47274">MRALPAACLPPSATVRVGFSGGLDSTVLLHWLKHTLPADAVLHAIHVHHGLQAEADTWATHCRVLCADWGIPLQIEQVRIADRSRNVEQQAREARYAAFERRLQAGDTLALAHHGDDVAETLLLRLMRGAGTEALGNMAERETRAGYHLWRPLLGFSRAELLAYAQAHALAWVEDASNADTGPDRNFLRQRVLPLLESRFGNVRARLNHSAALLREDADLLRPLLDDALVMCRSEAGLSLQPLRALTPALQGHVLRAWLQRAGHTAPGAEALREFLRQLAEHTPDDDTRLDGPGYRIALWAGELHLRPDADAADIAAFDQLWDGRTPLRLPRGGELAWAGEAPFPLRVRYRLGGERIRLPGRDMHHSVKKLLSERVPPWERAALPFVYNDDGELLAVGDVLVSAVLDDLSRRHGIRLRWHPAASPT</sequence>
<name>A0A917FIJ1_9GAMM</name>
<keyword evidence="2 8" id="KW-0963">Cytoplasm</keyword>
<evidence type="ECO:0000256" key="7">
    <source>
        <dbReference type="ARBA" id="ARBA00048539"/>
    </source>
</evidence>
<dbReference type="CDD" id="cd01992">
    <property type="entry name" value="TilS_N"/>
    <property type="match status" value="1"/>
</dbReference>
<dbReference type="Pfam" id="PF01171">
    <property type="entry name" value="ATP_bind_3"/>
    <property type="match status" value="1"/>
</dbReference>
<proteinExistence type="inferred from homology"/>
<protein>
    <recommendedName>
        <fullName evidence="8">tRNA(Ile)-lysidine synthase</fullName>
        <ecNumber evidence="8">6.3.4.19</ecNumber>
    </recommendedName>
    <alternativeName>
        <fullName evidence="8">tRNA(Ile)-2-lysyl-cytidine synthase</fullName>
    </alternativeName>
    <alternativeName>
        <fullName evidence="8">tRNA(Ile)-lysidine synthetase</fullName>
    </alternativeName>
</protein>
<evidence type="ECO:0000256" key="1">
    <source>
        <dbReference type="ARBA" id="ARBA00004496"/>
    </source>
</evidence>
<keyword evidence="6 8" id="KW-0067">ATP-binding</keyword>
<evidence type="ECO:0000256" key="5">
    <source>
        <dbReference type="ARBA" id="ARBA00022741"/>
    </source>
</evidence>
<gene>
    <name evidence="8 10" type="primary">tilS</name>
    <name evidence="10" type="ORF">GCM10010960_02790</name>
</gene>
<evidence type="ECO:0000259" key="9">
    <source>
        <dbReference type="SMART" id="SM00977"/>
    </source>
</evidence>
<keyword evidence="11" id="KW-1185">Reference proteome</keyword>
<evidence type="ECO:0000313" key="11">
    <source>
        <dbReference type="Proteomes" id="UP000632858"/>
    </source>
</evidence>
<dbReference type="Pfam" id="PF09179">
    <property type="entry name" value="TilS"/>
    <property type="match status" value="1"/>
</dbReference>
<evidence type="ECO:0000256" key="2">
    <source>
        <dbReference type="ARBA" id="ARBA00022490"/>
    </source>
</evidence>
<dbReference type="NCBIfam" id="TIGR02432">
    <property type="entry name" value="lysidine_TilS_N"/>
    <property type="match status" value="1"/>
</dbReference>
<accession>A0A917FIJ1</accession>
<evidence type="ECO:0000256" key="3">
    <source>
        <dbReference type="ARBA" id="ARBA00022598"/>
    </source>
</evidence>
<reference evidence="10" key="2">
    <citation type="submission" date="2020-09" db="EMBL/GenBank/DDBJ databases">
        <authorList>
            <person name="Sun Q."/>
            <person name="Zhou Y."/>
        </authorList>
    </citation>
    <scope>NUCLEOTIDE SEQUENCE</scope>
    <source>
        <strain evidence="10">CGMCC 1.12726</strain>
    </source>
</reference>
<keyword evidence="3 8" id="KW-0436">Ligase</keyword>
<dbReference type="InterPro" id="IPR015262">
    <property type="entry name" value="tRNA_Ile_lys_synt_subst-bd"/>
</dbReference>
<dbReference type="HAMAP" id="MF_01161">
    <property type="entry name" value="tRNA_Ile_lys_synt"/>
    <property type="match status" value="1"/>
</dbReference>
<dbReference type="EMBL" id="BMFO01000001">
    <property type="protein sequence ID" value="GGF84089.1"/>
    <property type="molecule type" value="Genomic_DNA"/>
</dbReference>
<comment type="domain">
    <text evidence="8">The N-terminal region contains the highly conserved SGGXDS motif, predicted to be a P-loop motif involved in ATP binding.</text>
</comment>
<dbReference type="GO" id="GO:0006400">
    <property type="term" value="P:tRNA modification"/>
    <property type="evidence" value="ECO:0007669"/>
    <property type="project" value="UniProtKB-UniRule"/>
</dbReference>
<dbReference type="GO" id="GO:0005524">
    <property type="term" value="F:ATP binding"/>
    <property type="evidence" value="ECO:0007669"/>
    <property type="project" value="UniProtKB-UniRule"/>
</dbReference>
<dbReference type="PANTHER" id="PTHR43033:SF1">
    <property type="entry name" value="TRNA(ILE)-LYSIDINE SYNTHASE-RELATED"/>
    <property type="match status" value="1"/>
</dbReference>
<feature type="binding site" evidence="8">
    <location>
        <begin position="20"/>
        <end position="25"/>
    </location>
    <ligand>
        <name>ATP</name>
        <dbReference type="ChEBI" id="CHEBI:30616"/>
    </ligand>
</feature>
<dbReference type="GO" id="GO:0005737">
    <property type="term" value="C:cytoplasm"/>
    <property type="evidence" value="ECO:0007669"/>
    <property type="project" value="UniProtKB-SubCell"/>
</dbReference>
<dbReference type="PANTHER" id="PTHR43033">
    <property type="entry name" value="TRNA(ILE)-LYSIDINE SYNTHASE-RELATED"/>
    <property type="match status" value="1"/>
</dbReference>
<comment type="caution">
    <text evidence="10">The sequence shown here is derived from an EMBL/GenBank/DDBJ whole genome shotgun (WGS) entry which is preliminary data.</text>
</comment>
<dbReference type="InterPro" id="IPR011063">
    <property type="entry name" value="TilS/TtcA_N"/>
</dbReference>
<comment type="function">
    <text evidence="8">Ligates lysine onto the cytidine present at position 34 of the AUA codon-specific tRNA(Ile) that contains the anticodon CAU, in an ATP-dependent manner. Cytidine is converted to lysidine, thus changing the amino acid specificity of the tRNA from methionine to isoleucine.</text>
</comment>
<dbReference type="Pfam" id="PF11734">
    <property type="entry name" value="TilS_C"/>
    <property type="match status" value="1"/>
</dbReference>
<comment type="catalytic activity">
    <reaction evidence="7 8">
        <text>cytidine(34) in tRNA(Ile2) + L-lysine + ATP = lysidine(34) in tRNA(Ile2) + AMP + diphosphate + H(+)</text>
        <dbReference type="Rhea" id="RHEA:43744"/>
        <dbReference type="Rhea" id="RHEA-COMP:10625"/>
        <dbReference type="Rhea" id="RHEA-COMP:10670"/>
        <dbReference type="ChEBI" id="CHEBI:15378"/>
        <dbReference type="ChEBI" id="CHEBI:30616"/>
        <dbReference type="ChEBI" id="CHEBI:32551"/>
        <dbReference type="ChEBI" id="CHEBI:33019"/>
        <dbReference type="ChEBI" id="CHEBI:82748"/>
        <dbReference type="ChEBI" id="CHEBI:83665"/>
        <dbReference type="ChEBI" id="CHEBI:456215"/>
        <dbReference type="EC" id="6.3.4.19"/>
    </reaction>
</comment>
<comment type="subcellular location">
    <subcellularLocation>
        <location evidence="1 8">Cytoplasm</location>
    </subcellularLocation>
</comment>
<reference evidence="10" key="1">
    <citation type="journal article" date="2014" name="Int. J. Syst. Evol. Microbiol.">
        <title>Complete genome sequence of Corynebacterium casei LMG S-19264T (=DSM 44701T), isolated from a smear-ripened cheese.</title>
        <authorList>
            <consortium name="US DOE Joint Genome Institute (JGI-PGF)"/>
            <person name="Walter F."/>
            <person name="Albersmeier A."/>
            <person name="Kalinowski J."/>
            <person name="Ruckert C."/>
        </authorList>
    </citation>
    <scope>NUCLEOTIDE SEQUENCE</scope>
    <source>
        <strain evidence="10">CGMCC 1.12726</strain>
    </source>
</reference>
<comment type="similarity">
    <text evidence="8">Belongs to the tRNA(Ile)-lysidine synthase family.</text>
</comment>
<evidence type="ECO:0000256" key="4">
    <source>
        <dbReference type="ARBA" id="ARBA00022694"/>
    </source>
</evidence>
<dbReference type="InterPro" id="IPR012795">
    <property type="entry name" value="tRNA_Ile_lys_synt_N"/>
</dbReference>
<dbReference type="AlphaFoldDB" id="A0A917FIJ1"/>
<dbReference type="Proteomes" id="UP000632858">
    <property type="component" value="Unassembled WGS sequence"/>
</dbReference>
<feature type="domain" description="Lysidine-tRNA(Ile) synthetase C-terminal" evidence="9">
    <location>
        <begin position="346"/>
        <end position="419"/>
    </location>
</feature>
<dbReference type="EC" id="6.3.4.19" evidence="8"/>
<keyword evidence="4 8" id="KW-0819">tRNA processing</keyword>
<dbReference type="RefSeq" id="WP_188446978.1">
    <property type="nucleotide sequence ID" value="NZ_BMFO01000001.1"/>
</dbReference>
<dbReference type="SUPFAM" id="SSF56037">
    <property type="entry name" value="PheT/TilS domain"/>
    <property type="match status" value="1"/>
</dbReference>
<dbReference type="SMART" id="SM00977">
    <property type="entry name" value="TilS_C"/>
    <property type="match status" value="1"/>
</dbReference>
<dbReference type="InterPro" id="IPR012796">
    <property type="entry name" value="Lysidine-tRNA-synth_C"/>
</dbReference>
<evidence type="ECO:0000256" key="6">
    <source>
        <dbReference type="ARBA" id="ARBA00022840"/>
    </source>
</evidence>
<dbReference type="NCBIfam" id="TIGR02433">
    <property type="entry name" value="lysidine_TilS_C"/>
    <property type="match status" value="1"/>
</dbReference>
<dbReference type="Gene3D" id="3.40.50.620">
    <property type="entry name" value="HUPs"/>
    <property type="match status" value="1"/>
</dbReference>
<dbReference type="InterPro" id="IPR012094">
    <property type="entry name" value="tRNA_Ile_lys_synt"/>
</dbReference>
<dbReference type="SUPFAM" id="SSF52402">
    <property type="entry name" value="Adenine nucleotide alpha hydrolases-like"/>
    <property type="match status" value="1"/>
</dbReference>
<dbReference type="InterPro" id="IPR014729">
    <property type="entry name" value="Rossmann-like_a/b/a_fold"/>
</dbReference>
<dbReference type="SUPFAM" id="SSF82829">
    <property type="entry name" value="MesJ substrate recognition domain-like"/>
    <property type="match status" value="1"/>
</dbReference>
<keyword evidence="5 8" id="KW-0547">Nucleotide-binding</keyword>
<organism evidence="10 11">
    <name type="scientific">Arenimonas maotaiensis</name>
    <dbReference type="NCBI Taxonomy" id="1446479"/>
    <lineage>
        <taxon>Bacteria</taxon>
        <taxon>Pseudomonadati</taxon>
        <taxon>Pseudomonadota</taxon>
        <taxon>Gammaproteobacteria</taxon>
        <taxon>Lysobacterales</taxon>
        <taxon>Lysobacteraceae</taxon>
        <taxon>Arenimonas</taxon>
    </lineage>
</organism>
<evidence type="ECO:0000256" key="8">
    <source>
        <dbReference type="HAMAP-Rule" id="MF_01161"/>
    </source>
</evidence>
<evidence type="ECO:0000313" key="10">
    <source>
        <dbReference type="EMBL" id="GGF84089.1"/>
    </source>
</evidence>